<comment type="caution">
    <text evidence="1">The sequence shown here is derived from an EMBL/GenBank/DDBJ whole genome shotgun (WGS) entry which is preliminary data.</text>
</comment>
<keyword evidence="2" id="KW-1185">Reference proteome</keyword>
<dbReference type="RefSeq" id="WP_144898493.1">
    <property type="nucleotide sequence ID" value="NZ_VLKN01000002.1"/>
</dbReference>
<evidence type="ECO:0000313" key="2">
    <source>
        <dbReference type="Proteomes" id="UP000315167"/>
    </source>
</evidence>
<protein>
    <submittedName>
        <fullName evidence="1">Uncharacterized protein</fullName>
    </submittedName>
</protein>
<dbReference type="EMBL" id="VLKN01000002">
    <property type="protein sequence ID" value="TWI04842.1"/>
    <property type="molecule type" value="Genomic_DNA"/>
</dbReference>
<proteinExistence type="predicted"/>
<organism evidence="1 2">
    <name type="scientific">Luteimonas cucumeris</name>
    <dbReference type="NCBI Taxonomy" id="985012"/>
    <lineage>
        <taxon>Bacteria</taxon>
        <taxon>Pseudomonadati</taxon>
        <taxon>Pseudomonadota</taxon>
        <taxon>Gammaproteobacteria</taxon>
        <taxon>Lysobacterales</taxon>
        <taxon>Lysobacteraceae</taxon>
        <taxon>Luteimonas</taxon>
    </lineage>
</organism>
<gene>
    <name evidence="1" type="ORF">IP90_00980</name>
</gene>
<dbReference type="AlphaFoldDB" id="A0A562LAZ6"/>
<sequence>MQQQRVIGTLRRVRPQIASADLADYDDAVQAATDLFQQDTQLRRMLASWERDFGLRDGCVRGLRAILNGGA</sequence>
<accession>A0A562LAZ6</accession>
<evidence type="ECO:0000313" key="1">
    <source>
        <dbReference type="EMBL" id="TWI04842.1"/>
    </source>
</evidence>
<reference evidence="1 2" key="1">
    <citation type="journal article" date="2015" name="Stand. Genomic Sci.">
        <title>Genomic Encyclopedia of Bacterial and Archaeal Type Strains, Phase III: the genomes of soil and plant-associated and newly described type strains.</title>
        <authorList>
            <person name="Whitman W.B."/>
            <person name="Woyke T."/>
            <person name="Klenk H.P."/>
            <person name="Zhou Y."/>
            <person name="Lilburn T.G."/>
            <person name="Beck B.J."/>
            <person name="De Vos P."/>
            <person name="Vandamme P."/>
            <person name="Eisen J.A."/>
            <person name="Garrity G."/>
            <person name="Hugenholtz P."/>
            <person name="Kyrpides N.C."/>
        </authorList>
    </citation>
    <scope>NUCLEOTIDE SEQUENCE [LARGE SCALE GENOMIC DNA]</scope>
    <source>
        <strain evidence="1 2">CGMCC 1.10821</strain>
    </source>
</reference>
<dbReference type="Proteomes" id="UP000315167">
    <property type="component" value="Unassembled WGS sequence"/>
</dbReference>
<name>A0A562LAZ6_9GAMM</name>